<evidence type="ECO:0000313" key="1">
    <source>
        <dbReference type="EMBL" id="AXA35922.1"/>
    </source>
</evidence>
<dbReference type="KEGG" id="schv:BRCON_1145"/>
<proteinExistence type="predicted"/>
<sequence length="42" mass="4482">MKAEATEADSNENADMDVAVDFAHVDGAGELVGTCSIIREIW</sequence>
<reference evidence="1 2" key="1">
    <citation type="submission" date="2018-05" db="EMBL/GenBank/DDBJ databases">
        <title>A metagenomic window into the 2 km-deep terrestrial subsurface aquifer revealed taxonomically and functionally diverse microbial community comprising novel uncultured bacterial lineages.</title>
        <authorList>
            <person name="Kadnikov V.V."/>
            <person name="Mardanov A.V."/>
            <person name="Beletsky A.V."/>
            <person name="Banks D."/>
            <person name="Pimenov N.V."/>
            <person name="Frank Y.A."/>
            <person name="Karnachuk O.V."/>
            <person name="Ravin N.V."/>
        </authorList>
    </citation>
    <scope>NUCLEOTIDE SEQUENCE [LARGE SCALE GENOMIC DNA]</scope>
    <source>
        <strain evidence="1">BY</strain>
    </source>
</reference>
<dbReference type="AlphaFoldDB" id="A0A2Z4Y5D4"/>
<organism evidence="1 2">
    <name type="scientific">Sumerlaea chitinivorans</name>
    <dbReference type="NCBI Taxonomy" id="2250252"/>
    <lineage>
        <taxon>Bacteria</taxon>
        <taxon>Candidatus Sumerlaeota</taxon>
        <taxon>Candidatus Sumerlaeia</taxon>
        <taxon>Candidatus Sumerlaeales</taxon>
        <taxon>Candidatus Sumerlaeaceae</taxon>
        <taxon>Candidatus Sumerlaea</taxon>
    </lineage>
</organism>
<gene>
    <name evidence="1" type="ORF">BRCON_1145</name>
</gene>
<name>A0A2Z4Y5D4_SUMC1</name>
<dbReference type="Proteomes" id="UP000262583">
    <property type="component" value="Chromosome"/>
</dbReference>
<accession>A0A2Z4Y5D4</accession>
<dbReference type="EMBL" id="CP030759">
    <property type="protein sequence ID" value="AXA35922.1"/>
    <property type="molecule type" value="Genomic_DNA"/>
</dbReference>
<protein>
    <submittedName>
        <fullName evidence="1">Uncharacterized protein</fullName>
    </submittedName>
</protein>
<evidence type="ECO:0000313" key="2">
    <source>
        <dbReference type="Proteomes" id="UP000262583"/>
    </source>
</evidence>